<dbReference type="HOGENOM" id="CLU_957206_0_0_1"/>
<protein>
    <recommendedName>
        <fullName evidence="3">RING-type domain-containing protein</fullName>
    </recommendedName>
</protein>
<dbReference type="InterPro" id="IPR013083">
    <property type="entry name" value="Znf_RING/FYVE/PHD"/>
</dbReference>
<dbReference type="InParanoid" id="G0P5A3"/>
<evidence type="ECO:0008006" key="3">
    <source>
        <dbReference type="Google" id="ProtNLM"/>
    </source>
</evidence>
<dbReference type="Gene3D" id="3.30.40.10">
    <property type="entry name" value="Zinc/RING finger domain, C3HC4 (zinc finger)"/>
    <property type="match status" value="1"/>
</dbReference>
<dbReference type="EMBL" id="GL380078">
    <property type="protein sequence ID" value="EGT45384.1"/>
    <property type="molecule type" value="Genomic_DNA"/>
</dbReference>
<reference evidence="2" key="1">
    <citation type="submission" date="2011-07" db="EMBL/GenBank/DDBJ databases">
        <authorList>
            <consortium name="Caenorhabditis brenneri Sequencing and Analysis Consortium"/>
            <person name="Wilson R.K."/>
        </authorList>
    </citation>
    <scope>NUCLEOTIDE SEQUENCE [LARGE SCALE GENOMIC DNA]</scope>
    <source>
        <strain evidence="2">PB2801</strain>
    </source>
</reference>
<evidence type="ECO:0000313" key="1">
    <source>
        <dbReference type="EMBL" id="EGT45384.1"/>
    </source>
</evidence>
<dbReference type="SUPFAM" id="SSF57850">
    <property type="entry name" value="RING/U-box"/>
    <property type="match status" value="1"/>
</dbReference>
<dbReference type="AlphaFoldDB" id="G0P5A3"/>
<dbReference type="OMA" id="SEICECS"/>
<dbReference type="Proteomes" id="UP000008068">
    <property type="component" value="Unassembled WGS sequence"/>
</dbReference>
<keyword evidence="2" id="KW-1185">Reference proteome</keyword>
<evidence type="ECO:0000313" key="2">
    <source>
        <dbReference type="Proteomes" id="UP000008068"/>
    </source>
</evidence>
<name>G0P5A3_CAEBE</name>
<sequence length="291" mass="33783">MKYFPSFYCLGPNHNGKLVRFDEKLRKPVSGTCGHSVCQQCENNNPHMKCPICAQENVFLSQEPDDQAMEMTVKCRDNFLEVLRFWRREEKLGTGACSTCSARSPSLSLCLDCHSNLYLKDPNSSGFILKAESLLDLMELSRNVLCSNCAVSQHLNKGHRIEKLEEFAFDKRNIKTIPAKEILALFREKLEQKRNKIDCKLRRMRLEYVETQISELLERNFDGGDPQNLRESIRHALIGLHIEHLIMKTEELIVDSSEICECSRIYRKLAGNSRNFDYLNRIYNSMAFYRI</sequence>
<organism evidence="2">
    <name type="scientific">Caenorhabditis brenneri</name>
    <name type="common">Nematode worm</name>
    <dbReference type="NCBI Taxonomy" id="135651"/>
    <lineage>
        <taxon>Eukaryota</taxon>
        <taxon>Metazoa</taxon>
        <taxon>Ecdysozoa</taxon>
        <taxon>Nematoda</taxon>
        <taxon>Chromadorea</taxon>
        <taxon>Rhabditida</taxon>
        <taxon>Rhabditina</taxon>
        <taxon>Rhabditomorpha</taxon>
        <taxon>Rhabditoidea</taxon>
        <taxon>Rhabditidae</taxon>
        <taxon>Peloderinae</taxon>
        <taxon>Caenorhabditis</taxon>
    </lineage>
</organism>
<proteinExistence type="predicted"/>
<accession>G0P5A3</accession>
<gene>
    <name evidence="1" type="ORF">CAEBREN_15267</name>
</gene>
<dbReference type="OrthoDB" id="5813525at2759"/>